<dbReference type="AlphaFoldDB" id="A0AAC9LMI0"/>
<dbReference type="KEGG" id="lvn:BWR22_08240"/>
<accession>A0AAC9LMI0</accession>
<proteinExistence type="predicted"/>
<dbReference type="InterPro" id="IPR009057">
    <property type="entry name" value="Homeodomain-like_sf"/>
</dbReference>
<dbReference type="Proteomes" id="UP000187506">
    <property type="component" value="Chromosome"/>
</dbReference>
<protein>
    <submittedName>
        <fullName evidence="5">Serine/threonine protein kinase</fullName>
    </submittedName>
</protein>
<dbReference type="Gene3D" id="1.25.40.10">
    <property type="entry name" value="Tetratricopeptide repeat domain"/>
    <property type="match status" value="1"/>
</dbReference>
<gene>
    <name evidence="5" type="ORF">BWR22_08240</name>
</gene>
<evidence type="ECO:0000256" key="1">
    <source>
        <dbReference type="ARBA" id="ARBA00023015"/>
    </source>
</evidence>
<dbReference type="Pfam" id="PF12833">
    <property type="entry name" value="HTH_18"/>
    <property type="match status" value="1"/>
</dbReference>
<dbReference type="PANTHER" id="PTHR43280:SF29">
    <property type="entry name" value="ARAC-FAMILY TRANSCRIPTIONAL REGULATOR"/>
    <property type="match status" value="1"/>
</dbReference>
<keyword evidence="5" id="KW-0808">Transferase</keyword>
<dbReference type="GO" id="GO:0043565">
    <property type="term" value="F:sequence-specific DNA binding"/>
    <property type="evidence" value="ECO:0007669"/>
    <property type="project" value="InterPro"/>
</dbReference>
<dbReference type="SUPFAM" id="SSF46689">
    <property type="entry name" value="Homeodomain-like"/>
    <property type="match status" value="1"/>
</dbReference>
<evidence type="ECO:0000256" key="3">
    <source>
        <dbReference type="ARBA" id="ARBA00023163"/>
    </source>
</evidence>
<evidence type="ECO:0000259" key="4">
    <source>
        <dbReference type="PROSITE" id="PS01124"/>
    </source>
</evidence>
<evidence type="ECO:0000313" key="6">
    <source>
        <dbReference type="Proteomes" id="UP000187506"/>
    </source>
</evidence>
<dbReference type="EMBL" id="CP019352">
    <property type="protein sequence ID" value="APY00303.1"/>
    <property type="molecule type" value="Genomic_DNA"/>
</dbReference>
<dbReference type="SUPFAM" id="SSF48452">
    <property type="entry name" value="TPR-like"/>
    <property type="match status" value="1"/>
</dbReference>
<dbReference type="InterPro" id="IPR018060">
    <property type="entry name" value="HTH_AraC"/>
</dbReference>
<reference evidence="5 6" key="1">
    <citation type="submission" date="2017-01" db="EMBL/GenBank/DDBJ databases">
        <title>Complete genome of Lacinutrix venerupis DOK2-8 isolated from seawater in Dokdo.</title>
        <authorList>
            <person name="Chi W.-J."/>
            <person name="Kim J.H."/>
        </authorList>
    </citation>
    <scope>NUCLEOTIDE SEQUENCE [LARGE SCALE GENOMIC DNA]</scope>
    <source>
        <strain evidence="5 6">DOK2-8</strain>
    </source>
</reference>
<organism evidence="5 6">
    <name type="scientific">Lacinutrix venerupis</name>
    <dbReference type="NCBI Taxonomy" id="1486034"/>
    <lineage>
        <taxon>Bacteria</taxon>
        <taxon>Pseudomonadati</taxon>
        <taxon>Bacteroidota</taxon>
        <taxon>Flavobacteriia</taxon>
        <taxon>Flavobacteriales</taxon>
        <taxon>Flavobacteriaceae</taxon>
        <taxon>Lacinutrix</taxon>
    </lineage>
</organism>
<dbReference type="GO" id="GO:0003700">
    <property type="term" value="F:DNA-binding transcription factor activity"/>
    <property type="evidence" value="ECO:0007669"/>
    <property type="project" value="InterPro"/>
</dbReference>
<keyword evidence="1" id="KW-0805">Transcription regulation</keyword>
<dbReference type="Gene3D" id="1.10.10.60">
    <property type="entry name" value="Homeodomain-like"/>
    <property type="match status" value="2"/>
</dbReference>
<keyword evidence="6" id="KW-1185">Reference proteome</keyword>
<dbReference type="PROSITE" id="PS01124">
    <property type="entry name" value="HTH_ARAC_FAMILY_2"/>
    <property type="match status" value="1"/>
</dbReference>
<feature type="domain" description="HTH araC/xylS-type" evidence="4">
    <location>
        <begin position="472"/>
        <end position="580"/>
    </location>
</feature>
<keyword evidence="2" id="KW-0238">DNA-binding</keyword>
<name>A0AAC9LMI0_9FLAO</name>
<dbReference type="InterPro" id="IPR011990">
    <property type="entry name" value="TPR-like_helical_dom_sf"/>
</dbReference>
<dbReference type="RefSeq" id="WP_076733209.1">
    <property type="nucleotide sequence ID" value="NZ_CP019352.1"/>
</dbReference>
<evidence type="ECO:0000256" key="2">
    <source>
        <dbReference type="ARBA" id="ARBA00023125"/>
    </source>
</evidence>
<dbReference type="SMART" id="SM00342">
    <property type="entry name" value="HTH_ARAC"/>
    <property type="match status" value="1"/>
</dbReference>
<keyword evidence="5" id="KW-0723">Serine/threonine-protein kinase</keyword>
<keyword evidence="3" id="KW-0804">Transcription</keyword>
<dbReference type="GO" id="GO:0004674">
    <property type="term" value="F:protein serine/threonine kinase activity"/>
    <property type="evidence" value="ECO:0007669"/>
    <property type="project" value="UniProtKB-KW"/>
</dbReference>
<evidence type="ECO:0000313" key="5">
    <source>
        <dbReference type="EMBL" id="APY00303.1"/>
    </source>
</evidence>
<keyword evidence="5" id="KW-0418">Kinase</keyword>
<sequence length="586" mass="67415">MSNNIDNEYFCDGITEEIINALTSIQGLKVIARTSSFAFKNKNIDVRHIGNQLGVATVLEGSIRVFKKRIRITAQLINTTDGSHFWSNNFDRELSNIFELQDEISLLIADKIRENFGHFEVKEQLVEHPNISTQAYQEFLKAKKLTAQFNKQAILKGISILKNIIEAFPNFALAYINIHYAYNSMAAGGLMPVKDAFRKGENYLKKAHQLNVNLPEVYHSYGWNALNKKWDFKTASKHLQKALELKPGYSDAHQKLFITLILEGNLTDANYHIKKAYSLDPLNDLNNYFMAYNAYVNKDFSGINTYFNRCFEINNQFMVGYGIYALALSLQNKPLEIINVANTIPEIEGAKVERLIMTTIAYCLQQENDKIQANIDALLLLMESESRERVSFFLIYIYTLIGSYTKALDIIETGILHKEPLMTLLKVDPLLLPLHKLDRFNEYLQIIFERSNAHIPKKEAIVKQLFSKAQEKQYKALLIKVMEEEQLFLNSDLSLRILAQKIDINANQMSWLLNSSFKKNFNDFVNQYRINHFKTIALNPKFNHITILGLAYDSGFNSKSVFNTYFKKNEGITPSQWVKINKASLL</sequence>
<dbReference type="PANTHER" id="PTHR43280">
    <property type="entry name" value="ARAC-FAMILY TRANSCRIPTIONAL REGULATOR"/>
    <property type="match status" value="1"/>
</dbReference>